<keyword evidence="3" id="KW-1185">Reference proteome</keyword>
<organism evidence="2 3">
    <name type="scientific">Polyplosphaeria fusca</name>
    <dbReference type="NCBI Taxonomy" id="682080"/>
    <lineage>
        <taxon>Eukaryota</taxon>
        <taxon>Fungi</taxon>
        <taxon>Dikarya</taxon>
        <taxon>Ascomycota</taxon>
        <taxon>Pezizomycotina</taxon>
        <taxon>Dothideomycetes</taxon>
        <taxon>Pleosporomycetidae</taxon>
        <taxon>Pleosporales</taxon>
        <taxon>Tetraplosphaeriaceae</taxon>
        <taxon>Polyplosphaeria</taxon>
    </lineage>
</organism>
<comment type="caution">
    <text evidence="2">The sequence shown here is derived from an EMBL/GenBank/DDBJ whole genome shotgun (WGS) entry which is preliminary data.</text>
</comment>
<feature type="region of interest" description="Disordered" evidence="1">
    <location>
        <begin position="1"/>
        <end position="33"/>
    </location>
</feature>
<reference evidence="2" key="1">
    <citation type="journal article" date="2020" name="Stud. Mycol.">
        <title>101 Dothideomycetes genomes: a test case for predicting lifestyles and emergence of pathogens.</title>
        <authorList>
            <person name="Haridas S."/>
            <person name="Albert R."/>
            <person name="Binder M."/>
            <person name="Bloem J."/>
            <person name="Labutti K."/>
            <person name="Salamov A."/>
            <person name="Andreopoulos B."/>
            <person name="Baker S."/>
            <person name="Barry K."/>
            <person name="Bills G."/>
            <person name="Bluhm B."/>
            <person name="Cannon C."/>
            <person name="Castanera R."/>
            <person name="Culley D."/>
            <person name="Daum C."/>
            <person name="Ezra D."/>
            <person name="Gonzalez J."/>
            <person name="Henrissat B."/>
            <person name="Kuo A."/>
            <person name="Liang C."/>
            <person name="Lipzen A."/>
            <person name="Lutzoni F."/>
            <person name="Magnuson J."/>
            <person name="Mondo S."/>
            <person name="Nolan M."/>
            <person name="Ohm R."/>
            <person name="Pangilinan J."/>
            <person name="Park H.-J."/>
            <person name="Ramirez L."/>
            <person name="Alfaro M."/>
            <person name="Sun H."/>
            <person name="Tritt A."/>
            <person name="Yoshinaga Y."/>
            <person name="Zwiers L.-H."/>
            <person name="Turgeon B."/>
            <person name="Goodwin S."/>
            <person name="Spatafora J."/>
            <person name="Crous P."/>
            <person name="Grigoriev I."/>
        </authorList>
    </citation>
    <scope>NUCLEOTIDE SEQUENCE</scope>
    <source>
        <strain evidence="2">CBS 125425</strain>
    </source>
</reference>
<accession>A0A9P4V2U8</accession>
<dbReference type="AlphaFoldDB" id="A0A9P4V2U8"/>
<evidence type="ECO:0000256" key="1">
    <source>
        <dbReference type="SAM" id="MobiDB-lite"/>
    </source>
</evidence>
<gene>
    <name evidence="2" type="ORF">EJ04DRAFT_551646</name>
</gene>
<feature type="compositionally biased region" description="Pro residues" evidence="1">
    <location>
        <begin position="1"/>
        <end position="29"/>
    </location>
</feature>
<protein>
    <submittedName>
        <fullName evidence="2">Uncharacterized protein</fullName>
    </submittedName>
</protein>
<name>A0A9P4V2U8_9PLEO</name>
<sequence>MSLAPTPNPLLRVPPSPALPPPTSAPPVNKPFHITPRTDGPIDTIWPHRLLHVASMTSYVKGGENTYNGAQAPAYNILNYTWGYFPRHFQHGASPARARCRLANSLHKAVAFHR</sequence>
<proteinExistence type="predicted"/>
<evidence type="ECO:0000313" key="3">
    <source>
        <dbReference type="Proteomes" id="UP000799444"/>
    </source>
</evidence>
<dbReference type="Proteomes" id="UP000799444">
    <property type="component" value="Unassembled WGS sequence"/>
</dbReference>
<evidence type="ECO:0000313" key="2">
    <source>
        <dbReference type="EMBL" id="KAF2735959.1"/>
    </source>
</evidence>
<dbReference type="EMBL" id="ML996130">
    <property type="protein sequence ID" value="KAF2735959.1"/>
    <property type="molecule type" value="Genomic_DNA"/>
</dbReference>